<comment type="caution">
    <text evidence="2">The sequence shown here is derived from an EMBL/GenBank/DDBJ whole genome shotgun (WGS) entry which is preliminary data.</text>
</comment>
<dbReference type="Proteomes" id="UP001175271">
    <property type="component" value="Unassembled WGS sequence"/>
</dbReference>
<reference evidence="2" key="1">
    <citation type="submission" date="2023-06" db="EMBL/GenBank/DDBJ databases">
        <title>Genomic analysis of the entomopathogenic nematode Steinernema hermaphroditum.</title>
        <authorList>
            <person name="Schwarz E.M."/>
            <person name="Heppert J.K."/>
            <person name="Baniya A."/>
            <person name="Schwartz H.T."/>
            <person name="Tan C.-H."/>
            <person name="Antoshechkin I."/>
            <person name="Sternberg P.W."/>
            <person name="Goodrich-Blair H."/>
            <person name="Dillman A.R."/>
        </authorList>
    </citation>
    <scope>NUCLEOTIDE SEQUENCE</scope>
    <source>
        <strain evidence="2">PS9179</strain>
        <tissue evidence="2">Whole animal</tissue>
    </source>
</reference>
<proteinExistence type="predicted"/>
<evidence type="ECO:0000313" key="3">
    <source>
        <dbReference type="Proteomes" id="UP001175271"/>
    </source>
</evidence>
<protein>
    <submittedName>
        <fullName evidence="2">Uncharacterized protein</fullName>
    </submittedName>
</protein>
<gene>
    <name evidence="2" type="ORF">QR680_001124</name>
</gene>
<dbReference type="GO" id="GO:0006298">
    <property type="term" value="P:mismatch repair"/>
    <property type="evidence" value="ECO:0007669"/>
    <property type="project" value="InterPro"/>
</dbReference>
<feature type="compositionally biased region" description="Basic and acidic residues" evidence="1">
    <location>
        <begin position="295"/>
        <end position="308"/>
    </location>
</feature>
<feature type="compositionally biased region" description="Basic and acidic residues" evidence="1">
    <location>
        <begin position="1"/>
        <end position="14"/>
    </location>
</feature>
<dbReference type="GO" id="GO:0140664">
    <property type="term" value="F:ATP-dependent DNA damage sensor activity"/>
    <property type="evidence" value="ECO:0007669"/>
    <property type="project" value="InterPro"/>
</dbReference>
<sequence length="441" mass="50064">MNVDKSLDQHIAEKKKNKAGSGAKKFTRGPQHQPFEGSAKFTSNQKPNRRTHRVDNRFVKVNISKLSCTVKTIACRKRTGSLATPGFNSSLDDTIKALFGAKAEQGDVLKIIHTPPNENISALYNTAEQDKSFYSQLRIEGFFVYVYKRPVEYSKICRIVNQINQQYNKGRYCMLVAFNTVPPEPIDVNGNQDARLTISDFRPSASKPNPHVYYDEEAGELSVNGRTSNVVTATSQDGCVIFYSKDEPIAKSQGFEKRKKRRKVYWRPEQTVTFSLKKTVKKIGRLNRRAAKKSRGNDGRDRHFKSDIKDGDTAENELRMLLRKSDFDRMNIIGQFNKGFIISRLGRDIFIPDQHAGDEVQLDEVHGLQYVLFVKKCQYLGDVGERIAIKDAPVLHNWHFGAKDIDEILATVAEFTGVMYRPSKLRGIFALRACRSSIVIT</sequence>
<evidence type="ECO:0000256" key="1">
    <source>
        <dbReference type="SAM" id="MobiDB-lite"/>
    </source>
</evidence>
<feature type="region of interest" description="Disordered" evidence="1">
    <location>
        <begin position="1"/>
        <end position="52"/>
    </location>
</feature>
<dbReference type="PANTHER" id="PTHR10073:SF52">
    <property type="entry name" value="MISMATCH REPAIR ENDONUCLEASE PMS2"/>
    <property type="match status" value="1"/>
</dbReference>
<dbReference type="Gene3D" id="3.30.230.10">
    <property type="match status" value="1"/>
</dbReference>
<dbReference type="GO" id="GO:0032389">
    <property type="term" value="C:MutLalpha complex"/>
    <property type="evidence" value="ECO:0007669"/>
    <property type="project" value="TreeGrafter"/>
</dbReference>
<evidence type="ECO:0000313" key="2">
    <source>
        <dbReference type="EMBL" id="KAK0395118.1"/>
    </source>
</evidence>
<feature type="region of interest" description="Disordered" evidence="1">
    <location>
        <begin position="289"/>
        <end position="308"/>
    </location>
</feature>
<dbReference type="GO" id="GO:0016887">
    <property type="term" value="F:ATP hydrolysis activity"/>
    <property type="evidence" value="ECO:0007669"/>
    <property type="project" value="InterPro"/>
</dbReference>
<dbReference type="InterPro" id="IPR014721">
    <property type="entry name" value="Ribsml_uS5_D2-typ_fold_subgr"/>
</dbReference>
<name>A0AA39LF96_9BILA</name>
<dbReference type="AlphaFoldDB" id="A0AA39LF96"/>
<dbReference type="InterPro" id="IPR038973">
    <property type="entry name" value="MutL/Mlh/Pms-like"/>
</dbReference>
<dbReference type="Gene3D" id="3.30.1540.20">
    <property type="entry name" value="MutL, C-terminal domain, dimerisation subdomain"/>
    <property type="match status" value="1"/>
</dbReference>
<dbReference type="PANTHER" id="PTHR10073">
    <property type="entry name" value="DNA MISMATCH REPAIR PROTEIN MLH, PMS, MUTL"/>
    <property type="match status" value="1"/>
</dbReference>
<organism evidence="2 3">
    <name type="scientific">Steinernema hermaphroditum</name>
    <dbReference type="NCBI Taxonomy" id="289476"/>
    <lineage>
        <taxon>Eukaryota</taxon>
        <taxon>Metazoa</taxon>
        <taxon>Ecdysozoa</taxon>
        <taxon>Nematoda</taxon>
        <taxon>Chromadorea</taxon>
        <taxon>Rhabditida</taxon>
        <taxon>Tylenchina</taxon>
        <taxon>Panagrolaimomorpha</taxon>
        <taxon>Strongyloidoidea</taxon>
        <taxon>Steinernematidae</taxon>
        <taxon>Steinernema</taxon>
    </lineage>
</organism>
<keyword evidence="3" id="KW-1185">Reference proteome</keyword>
<accession>A0AA39LF96</accession>
<dbReference type="InterPro" id="IPR042120">
    <property type="entry name" value="MutL_C_dimsub"/>
</dbReference>
<dbReference type="EMBL" id="JAUCMV010000005">
    <property type="protein sequence ID" value="KAK0395118.1"/>
    <property type="molecule type" value="Genomic_DNA"/>
</dbReference>